<dbReference type="Gene3D" id="2.60.450.10">
    <property type="entry name" value="Lipopolysaccharide (LPS) transport protein A like domain"/>
    <property type="match status" value="1"/>
</dbReference>
<dbReference type="PANTHER" id="PTHR36504:SF1">
    <property type="entry name" value="LIPOPOLYSACCHARIDE EXPORT SYSTEM PROTEIN LPTA"/>
    <property type="match status" value="1"/>
</dbReference>
<protein>
    <recommendedName>
        <fullName evidence="4">Lipopolysaccharide export system protein LptA</fullName>
    </recommendedName>
</protein>
<comment type="caution">
    <text evidence="7">The sequence shown here is derived from an EMBL/GenBank/DDBJ whole genome shotgun (WGS) entry which is preliminary data.</text>
</comment>
<feature type="region of interest" description="Disordered" evidence="5">
    <location>
        <begin position="151"/>
        <end position="186"/>
    </location>
</feature>
<evidence type="ECO:0000313" key="8">
    <source>
        <dbReference type="Proteomes" id="UP000604243"/>
    </source>
</evidence>
<feature type="signal peptide" evidence="4">
    <location>
        <begin position="1"/>
        <end position="23"/>
    </location>
</feature>
<sequence length="186" mass="19764" precursor="true">MTRPLLLCTSALLLAMLGQQAMALESDRQKPIDIGADELNIDNRAGTAVYTGTVEVDQGTMKLRSSRVELKRAQSGGLSSLTAKGGNGGRAYIEQQPAPNDPLAKGWGNTIIYHAGARRVELIGNAELHQNGDTFTGGYVEYFLDSRQVNARGNQSAQGSTSSGNGAGGRVRMQLTPEDQQGNSNQ</sequence>
<evidence type="ECO:0000256" key="1">
    <source>
        <dbReference type="ARBA" id="ARBA00022448"/>
    </source>
</evidence>
<gene>
    <name evidence="4" type="primary">lptA</name>
    <name evidence="7" type="ORF">GCM10010082_28260</name>
</gene>
<evidence type="ECO:0000313" key="7">
    <source>
        <dbReference type="EMBL" id="GHC32238.1"/>
    </source>
</evidence>
<dbReference type="EMBL" id="BMZM01000004">
    <property type="protein sequence ID" value="GHC32238.1"/>
    <property type="molecule type" value="Genomic_DNA"/>
</dbReference>
<dbReference type="HAMAP" id="MF_01914">
    <property type="entry name" value="LPS_assembly_LptA"/>
    <property type="match status" value="1"/>
</dbReference>
<dbReference type="InterPro" id="IPR005653">
    <property type="entry name" value="OstA-like_N"/>
</dbReference>
<dbReference type="NCBIfam" id="TIGR03002">
    <property type="entry name" value="outer_YhbN_LptA"/>
    <property type="match status" value="1"/>
</dbReference>
<accession>A0ABQ3FPB8</accession>
<keyword evidence="2 4" id="KW-0732">Signal</keyword>
<reference evidence="8" key="1">
    <citation type="journal article" date="2019" name="Int. J. Syst. Evol. Microbiol.">
        <title>The Global Catalogue of Microorganisms (GCM) 10K type strain sequencing project: providing services to taxonomists for standard genome sequencing and annotation.</title>
        <authorList>
            <consortium name="The Broad Institute Genomics Platform"/>
            <consortium name="The Broad Institute Genome Sequencing Center for Infectious Disease"/>
            <person name="Wu L."/>
            <person name="Ma J."/>
        </authorList>
    </citation>
    <scope>NUCLEOTIDE SEQUENCE [LARGE SCALE GENOMIC DNA]</scope>
    <source>
        <strain evidence="8">KCTC 42082</strain>
    </source>
</reference>
<feature type="compositionally biased region" description="Polar residues" evidence="5">
    <location>
        <begin position="151"/>
        <end position="164"/>
    </location>
</feature>
<evidence type="ECO:0000256" key="2">
    <source>
        <dbReference type="ARBA" id="ARBA00022729"/>
    </source>
</evidence>
<comment type="subunit">
    <text evidence="4">Component of the lipopolysaccharide transport and assembly complex.</text>
</comment>
<dbReference type="PANTHER" id="PTHR36504">
    <property type="entry name" value="LIPOPOLYSACCHARIDE EXPORT SYSTEM PROTEIN LPTA"/>
    <property type="match status" value="1"/>
</dbReference>
<dbReference type="Pfam" id="PF03968">
    <property type="entry name" value="LptD_N"/>
    <property type="match status" value="1"/>
</dbReference>
<evidence type="ECO:0000256" key="3">
    <source>
        <dbReference type="ARBA" id="ARBA00022764"/>
    </source>
</evidence>
<organism evidence="7 8">
    <name type="scientific">Kushneria pakistanensis</name>
    <dbReference type="NCBI Taxonomy" id="1508770"/>
    <lineage>
        <taxon>Bacteria</taxon>
        <taxon>Pseudomonadati</taxon>
        <taxon>Pseudomonadota</taxon>
        <taxon>Gammaproteobacteria</taxon>
        <taxon>Oceanospirillales</taxon>
        <taxon>Halomonadaceae</taxon>
        <taxon>Kushneria</taxon>
    </lineage>
</organism>
<keyword evidence="1 4" id="KW-0813">Transport</keyword>
<dbReference type="InterPro" id="IPR014340">
    <property type="entry name" value="LptA"/>
</dbReference>
<keyword evidence="8" id="KW-1185">Reference proteome</keyword>
<dbReference type="Proteomes" id="UP000604243">
    <property type="component" value="Unassembled WGS sequence"/>
</dbReference>
<comment type="similarity">
    <text evidence="4">Belongs to the LptA family.</text>
</comment>
<evidence type="ECO:0000259" key="6">
    <source>
        <dbReference type="Pfam" id="PF03968"/>
    </source>
</evidence>
<proteinExistence type="inferred from homology"/>
<feature type="compositionally biased region" description="Polar residues" evidence="5">
    <location>
        <begin position="177"/>
        <end position="186"/>
    </location>
</feature>
<feature type="domain" description="Organic solvent tolerance-like N-terminal" evidence="6">
    <location>
        <begin position="34"/>
        <end position="146"/>
    </location>
</feature>
<dbReference type="InterPro" id="IPR052037">
    <property type="entry name" value="LPS_export_LptA"/>
</dbReference>
<evidence type="ECO:0000256" key="4">
    <source>
        <dbReference type="HAMAP-Rule" id="MF_01914"/>
    </source>
</evidence>
<evidence type="ECO:0000256" key="5">
    <source>
        <dbReference type="SAM" id="MobiDB-lite"/>
    </source>
</evidence>
<comment type="function">
    <text evidence="4">Involved in the assembly of lipopolysaccharide (LPS). Required for the translocation of LPS from the inner membrane to the outer membrane. May form a bridge between the inner membrane and the outer membrane, via interactions with LptC and LptD, thereby facilitating LPS transfer across the periplasm.</text>
</comment>
<comment type="subcellular location">
    <subcellularLocation>
        <location evidence="4">Periplasm</location>
    </subcellularLocation>
</comment>
<dbReference type="RefSeq" id="WP_189519384.1">
    <property type="nucleotide sequence ID" value="NZ_BMZM01000004.1"/>
</dbReference>
<keyword evidence="3 4" id="KW-0574">Periplasm</keyword>
<name>A0ABQ3FPB8_9GAMM</name>
<feature type="chain" id="PRO_5044913483" description="Lipopolysaccharide export system protein LptA" evidence="4">
    <location>
        <begin position="24"/>
        <end position="186"/>
    </location>
</feature>